<sequence>MWPLTNGNRCLVGPEAELFRGTVAMMVDQLVDEINPAAEVDHDEDSDVLFTISGPVAGFDPPHWYDMWEPEQKIWLLERVATSLLTSRPAPAMAAMFEATVEAIYVEMGNLIALEITEGRPIEPGSWRQSLLDAYVQRCPRDSFLEATHFEATTLDPCWPREIEQQIRQFEQTPSAEGDSNANSIQDANSVPDPAEKRQSDWLTYWSMVIERLVDATYGPRVHHAAEAFRDGDPKMLKQFLQSKGVSPKFVQRIPPLRTKAQLQKAVTRLQTLLLDE</sequence>
<protein>
    <submittedName>
        <fullName evidence="2">Uncharacterized protein</fullName>
    </submittedName>
</protein>
<dbReference type="GeneID" id="90609408"/>
<gene>
    <name evidence="2" type="ORF">CEE69_15060</name>
</gene>
<feature type="region of interest" description="Disordered" evidence="1">
    <location>
        <begin position="171"/>
        <end position="196"/>
    </location>
</feature>
<comment type="caution">
    <text evidence="2">The sequence shown here is derived from an EMBL/GenBank/DDBJ whole genome shotgun (WGS) entry which is preliminary data.</text>
</comment>
<proteinExistence type="predicted"/>
<keyword evidence="3" id="KW-1185">Reference proteome</keyword>
<dbReference type="EMBL" id="NIZW01000011">
    <property type="protein sequence ID" value="PHQ34340.1"/>
    <property type="molecule type" value="Genomic_DNA"/>
</dbReference>
<dbReference type="OrthoDB" id="262767at2"/>
<organism evidence="2 3">
    <name type="scientific">Rhodopirellula bahusiensis</name>
    <dbReference type="NCBI Taxonomy" id="2014065"/>
    <lineage>
        <taxon>Bacteria</taxon>
        <taxon>Pseudomonadati</taxon>
        <taxon>Planctomycetota</taxon>
        <taxon>Planctomycetia</taxon>
        <taxon>Pirellulales</taxon>
        <taxon>Pirellulaceae</taxon>
        <taxon>Rhodopirellula</taxon>
    </lineage>
</organism>
<reference evidence="2 3" key="1">
    <citation type="submission" date="2017-06" db="EMBL/GenBank/DDBJ databases">
        <title>Description of Rhodopirellula bahusiensis sp. nov.</title>
        <authorList>
            <person name="Kizina J."/>
            <person name="Harder J."/>
        </authorList>
    </citation>
    <scope>NUCLEOTIDE SEQUENCE [LARGE SCALE GENOMIC DNA]</scope>
    <source>
        <strain evidence="2 3">SWK21</strain>
    </source>
</reference>
<evidence type="ECO:0000313" key="3">
    <source>
        <dbReference type="Proteomes" id="UP000225740"/>
    </source>
</evidence>
<evidence type="ECO:0000313" key="2">
    <source>
        <dbReference type="EMBL" id="PHQ34340.1"/>
    </source>
</evidence>
<evidence type="ECO:0000256" key="1">
    <source>
        <dbReference type="SAM" id="MobiDB-lite"/>
    </source>
</evidence>
<dbReference type="RefSeq" id="WP_099261484.1">
    <property type="nucleotide sequence ID" value="NZ_NIZW01000011.1"/>
</dbReference>
<accession>A0A2G1W687</accession>
<name>A0A2G1W687_9BACT</name>
<dbReference type="AlphaFoldDB" id="A0A2G1W687"/>
<dbReference type="Proteomes" id="UP000225740">
    <property type="component" value="Unassembled WGS sequence"/>
</dbReference>
<feature type="compositionally biased region" description="Polar residues" evidence="1">
    <location>
        <begin position="173"/>
        <end position="189"/>
    </location>
</feature>